<evidence type="ECO:0000313" key="1">
    <source>
        <dbReference type="EMBL" id="GKT33289.1"/>
    </source>
</evidence>
<sequence length="189" mass="22258">MEKEYIEKLIKLKRDVDKFLHDTEGDKNSSIIWPIDLNKDECDTYEKKIRILKEITKEKFIPKFIEYRTNLDVILEQLLHVLDTKREEILIKERELLEKRKEIKQKFTDGRKLILKLKLDCGKARRQIEGYMDENPGEFDLGGSFKEDITLKPRCRKKMAIPTKRLGGSSVCVHSVNTSHAHRIFGQGE</sequence>
<proteinExistence type="predicted"/>
<accession>A0ABQ5KLB3</accession>
<name>A0ABQ5KLB3_9EUKA</name>
<organism evidence="1 2">
    <name type="scientific">Aduncisulcus paluster</name>
    <dbReference type="NCBI Taxonomy" id="2918883"/>
    <lineage>
        <taxon>Eukaryota</taxon>
        <taxon>Metamonada</taxon>
        <taxon>Carpediemonas-like organisms</taxon>
        <taxon>Aduncisulcus</taxon>
    </lineage>
</organism>
<protein>
    <submittedName>
        <fullName evidence="1">Uncharacterized protein</fullName>
    </submittedName>
</protein>
<reference evidence="1" key="1">
    <citation type="submission" date="2022-03" db="EMBL/GenBank/DDBJ databases">
        <title>Draft genome sequence of Aduncisulcus paluster, a free-living microaerophilic Fornicata.</title>
        <authorList>
            <person name="Yuyama I."/>
            <person name="Kume K."/>
            <person name="Tamura T."/>
            <person name="Inagaki Y."/>
            <person name="Hashimoto T."/>
        </authorList>
    </citation>
    <scope>NUCLEOTIDE SEQUENCE</scope>
    <source>
        <strain evidence="1">NY0171</strain>
    </source>
</reference>
<dbReference type="EMBL" id="BQXS01010198">
    <property type="protein sequence ID" value="GKT33289.1"/>
    <property type="molecule type" value="Genomic_DNA"/>
</dbReference>
<gene>
    <name evidence="1" type="ORF">ADUPG1_007249</name>
</gene>
<evidence type="ECO:0000313" key="2">
    <source>
        <dbReference type="Proteomes" id="UP001057375"/>
    </source>
</evidence>
<keyword evidence="2" id="KW-1185">Reference proteome</keyword>
<comment type="caution">
    <text evidence="1">The sequence shown here is derived from an EMBL/GenBank/DDBJ whole genome shotgun (WGS) entry which is preliminary data.</text>
</comment>
<dbReference type="Proteomes" id="UP001057375">
    <property type="component" value="Unassembled WGS sequence"/>
</dbReference>